<organism evidence="1 2">
    <name type="scientific">[Clostridium] clostridioforme 90A8</name>
    <dbReference type="NCBI Taxonomy" id="999408"/>
    <lineage>
        <taxon>Bacteria</taxon>
        <taxon>Bacillati</taxon>
        <taxon>Bacillota</taxon>
        <taxon>Clostridia</taxon>
        <taxon>Lachnospirales</taxon>
        <taxon>Lachnospiraceae</taxon>
        <taxon>Enterocloster</taxon>
    </lineage>
</organism>
<accession>A0A0E2H4X0</accession>
<evidence type="ECO:0000313" key="1">
    <source>
        <dbReference type="EMBL" id="ENZ10191.1"/>
    </source>
</evidence>
<dbReference type="HOGENOM" id="CLU_2877808_0_0_9"/>
<proteinExistence type="predicted"/>
<reference evidence="1 2" key="1">
    <citation type="submission" date="2013-01" db="EMBL/GenBank/DDBJ databases">
        <title>The Genome Sequence of Clostridium clostridioforme 90A8.</title>
        <authorList>
            <consortium name="The Broad Institute Genome Sequencing Platform"/>
            <person name="Earl A."/>
            <person name="Ward D."/>
            <person name="Feldgarden M."/>
            <person name="Gevers D."/>
            <person name="Courvalin P."/>
            <person name="Lambert T."/>
            <person name="Walker B."/>
            <person name="Young S.K."/>
            <person name="Zeng Q."/>
            <person name="Gargeya S."/>
            <person name="Fitzgerald M."/>
            <person name="Haas B."/>
            <person name="Abouelleil A."/>
            <person name="Alvarado L."/>
            <person name="Arachchi H.M."/>
            <person name="Berlin A.M."/>
            <person name="Chapman S.B."/>
            <person name="Dewar J."/>
            <person name="Goldberg J."/>
            <person name="Griggs A."/>
            <person name="Gujja S."/>
            <person name="Hansen M."/>
            <person name="Howarth C."/>
            <person name="Imamovic A."/>
            <person name="Larimer J."/>
            <person name="McCowan C."/>
            <person name="Murphy C."/>
            <person name="Neiman D."/>
            <person name="Pearson M."/>
            <person name="Priest M."/>
            <person name="Roberts A."/>
            <person name="Saif S."/>
            <person name="Shea T."/>
            <person name="Sisk P."/>
            <person name="Sykes S."/>
            <person name="Wortman J."/>
            <person name="Nusbaum C."/>
            <person name="Birren B."/>
        </authorList>
    </citation>
    <scope>NUCLEOTIDE SEQUENCE [LARGE SCALE GENOMIC DNA]</scope>
    <source>
        <strain evidence="1 2">90A8</strain>
    </source>
</reference>
<dbReference type="PATRIC" id="fig|999408.3.peg.4635"/>
<name>A0A0E2H4X0_9FIRM</name>
<evidence type="ECO:0000313" key="2">
    <source>
        <dbReference type="Proteomes" id="UP000013085"/>
    </source>
</evidence>
<comment type="caution">
    <text evidence="1">The sequence shown here is derived from an EMBL/GenBank/DDBJ whole genome shotgun (WGS) entry which is preliminary data.</text>
</comment>
<gene>
    <name evidence="1" type="ORF">HMPREF1090_04320</name>
</gene>
<protein>
    <recommendedName>
        <fullName evidence="3">Protein CopB</fullName>
    </recommendedName>
</protein>
<sequence length="63" mass="7340">MSEDKKYTSQQKHLRTKYVRFPLDLKPEVLDAFKAKCDIMGTTPTTEIKKFINKFISEDEAAD</sequence>
<dbReference type="EMBL" id="AGYR01000048">
    <property type="protein sequence ID" value="ENZ10191.1"/>
    <property type="molecule type" value="Genomic_DNA"/>
</dbReference>
<dbReference type="Proteomes" id="UP000013085">
    <property type="component" value="Unassembled WGS sequence"/>
</dbReference>
<dbReference type="AlphaFoldDB" id="A0A0E2H4X0"/>
<dbReference type="RefSeq" id="WP_002594094.1">
    <property type="nucleotide sequence ID" value="NZ_KB850984.1"/>
</dbReference>
<evidence type="ECO:0008006" key="3">
    <source>
        <dbReference type="Google" id="ProtNLM"/>
    </source>
</evidence>